<reference evidence="1" key="1">
    <citation type="submission" date="2021-02" db="EMBL/GenBank/DDBJ databases">
        <authorList>
            <person name="Nowell W R."/>
        </authorList>
    </citation>
    <scope>NUCLEOTIDE SEQUENCE</scope>
</reference>
<sequence length="218" mass="25159">MGCLPSKSARASSRKHSCPPFSTILLNDVPHSRPQSSEPLVQPTEFGLIDENLEDFTIVWLDGDIDRTDDSLNTRTLLQNVNHSLKIFNEPNSCLHYVNSIEKEKLFLIVSGSLGKEFIPLVHIKSQIVSIYVFCTDKSAHEQWTTLYQKIYYIFTDKHVMINQLRNDIASYYKDIVPMSIISSSLKESSFRDNENIWFVLFQLEVIHLECLENKIVF</sequence>
<dbReference type="OrthoDB" id="10056142at2759"/>
<dbReference type="EMBL" id="CAJNOQ010019429">
    <property type="protein sequence ID" value="CAF1450032.1"/>
    <property type="molecule type" value="Genomic_DNA"/>
</dbReference>
<comment type="caution">
    <text evidence="1">The sequence shown here is derived from an EMBL/GenBank/DDBJ whole genome shotgun (WGS) entry which is preliminary data.</text>
</comment>
<protein>
    <submittedName>
        <fullName evidence="1">Uncharacterized protein</fullName>
    </submittedName>
</protein>
<keyword evidence="3" id="KW-1185">Reference proteome</keyword>
<accession>A0A815PJD2</accession>
<dbReference type="Proteomes" id="UP000663829">
    <property type="component" value="Unassembled WGS sequence"/>
</dbReference>
<evidence type="ECO:0000313" key="2">
    <source>
        <dbReference type="EMBL" id="CAF4323626.1"/>
    </source>
</evidence>
<proteinExistence type="predicted"/>
<dbReference type="EMBL" id="CAJOBC010084878">
    <property type="protein sequence ID" value="CAF4323626.1"/>
    <property type="molecule type" value="Genomic_DNA"/>
</dbReference>
<organism evidence="1 3">
    <name type="scientific">Didymodactylos carnosus</name>
    <dbReference type="NCBI Taxonomy" id="1234261"/>
    <lineage>
        <taxon>Eukaryota</taxon>
        <taxon>Metazoa</taxon>
        <taxon>Spiralia</taxon>
        <taxon>Gnathifera</taxon>
        <taxon>Rotifera</taxon>
        <taxon>Eurotatoria</taxon>
        <taxon>Bdelloidea</taxon>
        <taxon>Philodinida</taxon>
        <taxon>Philodinidae</taxon>
        <taxon>Didymodactylos</taxon>
    </lineage>
</organism>
<name>A0A815PJD2_9BILA</name>
<gene>
    <name evidence="1" type="ORF">GPM918_LOCUS34700</name>
    <name evidence="2" type="ORF">SRO942_LOCUS35405</name>
</gene>
<dbReference type="Proteomes" id="UP000681722">
    <property type="component" value="Unassembled WGS sequence"/>
</dbReference>
<dbReference type="AlphaFoldDB" id="A0A815PJD2"/>
<evidence type="ECO:0000313" key="3">
    <source>
        <dbReference type="Proteomes" id="UP000663829"/>
    </source>
</evidence>
<evidence type="ECO:0000313" key="1">
    <source>
        <dbReference type="EMBL" id="CAF1450032.1"/>
    </source>
</evidence>